<accession>A0ABQ3DNB5</accession>
<keyword evidence="3" id="KW-1185">Reference proteome</keyword>
<evidence type="ECO:0000313" key="3">
    <source>
        <dbReference type="Proteomes" id="UP000599437"/>
    </source>
</evidence>
<comment type="caution">
    <text evidence="2">The sequence shown here is derived from an EMBL/GenBank/DDBJ whole genome shotgun (WGS) entry which is preliminary data.</text>
</comment>
<evidence type="ECO:0000259" key="1">
    <source>
        <dbReference type="Pfam" id="PF21832"/>
    </source>
</evidence>
<feature type="domain" description="DUF6892" evidence="1">
    <location>
        <begin position="45"/>
        <end position="73"/>
    </location>
</feature>
<evidence type="ECO:0000313" key="2">
    <source>
        <dbReference type="EMBL" id="GHB04781.1"/>
    </source>
</evidence>
<reference evidence="3" key="1">
    <citation type="journal article" date="2019" name="Int. J. Syst. Evol. Microbiol.">
        <title>The Global Catalogue of Microorganisms (GCM) 10K type strain sequencing project: providing services to taxonomists for standard genome sequencing and annotation.</title>
        <authorList>
            <consortium name="The Broad Institute Genomics Platform"/>
            <consortium name="The Broad Institute Genome Sequencing Center for Infectious Disease"/>
            <person name="Wu L."/>
            <person name="Ma J."/>
        </authorList>
    </citation>
    <scope>NUCLEOTIDE SEQUENCE [LARGE SCALE GENOMIC DNA]</scope>
    <source>
        <strain evidence="3">JCM 4737</strain>
    </source>
</reference>
<dbReference type="Proteomes" id="UP000599437">
    <property type="component" value="Unassembled WGS sequence"/>
</dbReference>
<proteinExistence type="predicted"/>
<organism evidence="2 3">
    <name type="scientific">Streptomyces chryseus</name>
    <dbReference type="NCBI Taxonomy" id="68186"/>
    <lineage>
        <taxon>Bacteria</taxon>
        <taxon>Bacillati</taxon>
        <taxon>Actinomycetota</taxon>
        <taxon>Actinomycetes</taxon>
        <taxon>Kitasatosporales</taxon>
        <taxon>Streptomycetaceae</taxon>
        <taxon>Streptomyces</taxon>
    </lineage>
</organism>
<sequence length="80" mass="8384">MSCRTLWVALSASDATVDPTSAVRLARAVKGLGGSRPPALLATGAPVWDGEDGLFDVRCLDDLDLLPNLKLFTGGARRST</sequence>
<dbReference type="InterPro" id="IPR054187">
    <property type="entry name" value="DUF6892"/>
</dbReference>
<dbReference type="EMBL" id="BMVO01000008">
    <property type="protein sequence ID" value="GHB04781.1"/>
    <property type="molecule type" value="Genomic_DNA"/>
</dbReference>
<name>A0ABQ3DNB5_9ACTN</name>
<protein>
    <recommendedName>
        <fullName evidence="1">DUF6892 domain-containing protein</fullName>
    </recommendedName>
</protein>
<gene>
    <name evidence="2" type="ORF">GCM10010346_29680</name>
</gene>
<dbReference type="Pfam" id="PF21832">
    <property type="entry name" value="DUF6892"/>
    <property type="match status" value="1"/>
</dbReference>